<keyword evidence="3" id="KW-1185">Reference proteome</keyword>
<reference evidence="3" key="1">
    <citation type="journal article" date="2013" name="Proc. Natl. Acad. Sci. U.S.A.">
        <title>Genome structure and metabolic features in the red seaweed Chondrus crispus shed light on evolution of the Archaeplastida.</title>
        <authorList>
            <person name="Collen J."/>
            <person name="Porcel B."/>
            <person name="Carre W."/>
            <person name="Ball S.G."/>
            <person name="Chaparro C."/>
            <person name="Tonon T."/>
            <person name="Barbeyron T."/>
            <person name="Michel G."/>
            <person name="Noel B."/>
            <person name="Valentin K."/>
            <person name="Elias M."/>
            <person name="Artiguenave F."/>
            <person name="Arun A."/>
            <person name="Aury J.M."/>
            <person name="Barbosa-Neto J.F."/>
            <person name="Bothwell J.H."/>
            <person name="Bouget F.Y."/>
            <person name="Brillet L."/>
            <person name="Cabello-Hurtado F."/>
            <person name="Capella-Gutierrez S."/>
            <person name="Charrier B."/>
            <person name="Cladiere L."/>
            <person name="Cock J.M."/>
            <person name="Coelho S.M."/>
            <person name="Colleoni C."/>
            <person name="Czjzek M."/>
            <person name="Da Silva C."/>
            <person name="Delage L."/>
            <person name="Denoeud F."/>
            <person name="Deschamps P."/>
            <person name="Dittami S.M."/>
            <person name="Gabaldon T."/>
            <person name="Gachon C.M."/>
            <person name="Groisillier A."/>
            <person name="Herve C."/>
            <person name="Jabbari K."/>
            <person name="Katinka M."/>
            <person name="Kloareg B."/>
            <person name="Kowalczyk N."/>
            <person name="Labadie K."/>
            <person name="Leblanc C."/>
            <person name="Lopez P.J."/>
            <person name="McLachlan D.H."/>
            <person name="Meslet-Cladiere L."/>
            <person name="Moustafa A."/>
            <person name="Nehr Z."/>
            <person name="Nyvall Collen P."/>
            <person name="Panaud O."/>
            <person name="Partensky F."/>
            <person name="Poulain J."/>
            <person name="Rensing S.A."/>
            <person name="Rousvoal S."/>
            <person name="Samson G."/>
            <person name="Symeonidi A."/>
            <person name="Weissenbach J."/>
            <person name="Zambounis A."/>
            <person name="Wincker P."/>
            <person name="Boyen C."/>
        </authorList>
    </citation>
    <scope>NUCLEOTIDE SEQUENCE [LARGE SCALE GENOMIC DNA]</scope>
    <source>
        <strain evidence="3">cv. Stackhouse</strain>
    </source>
</reference>
<protein>
    <submittedName>
        <fullName evidence="2">Uncharacterized protein</fullName>
    </submittedName>
</protein>
<gene>
    <name evidence="2" type="ORF">CHC_T00004633001</name>
</gene>
<accession>R7QEQ4</accession>
<feature type="compositionally biased region" description="Polar residues" evidence="1">
    <location>
        <begin position="8"/>
        <end position="20"/>
    </location>
</feature>
<dbReference type="EMBL" id="HG001769">
    <property type="protein sequence ID" value="CDF36268.1"/>
    <property type="molecule type" value="Genomic_DNA"/>
</dbReference>
<proteinExistence type="predicted"/>
<name>R7QEQ4_CHOCR</name>
<dbReference type="AlphaFoldDB" id="R7QEQ4"/>
<evidence type="ECO:0000313" key="3">
    <source>
        <dbReference type="Proteomes" id="UP000012073"/>
    </source>
</evidence>
<dbReference type="GeneID" id="17323804"/>
<dbReference type="Proteomes" id="UP000012073">
    <property type="component" value="Unassembled WGS sequence"/>
</dbReference>
<evidence type="ECO:0000256" key="1">
    <source>
        <dbReference type="SAM" id="MobiDB-lite"/>
    </source>
</evidence>
<dbReference type="OrthoDB" id="10512629at2759"/>
<organism evidence="2 3">
    <name type="scientific">Chondrus crispus</name>
    <name type="common">Carrageen Irish moss</name>
    <name type="synonym">Polymorpha crispa</name>
    <dbReference type="NCBI Taxonomy" id="2769"/>
    <lineage>
        <taxon>Eukaryota</taxon>
        <taxon>Rhodophyta</taxon>
        <taxon>Florideophyceae</taxon>
        <taxon>Rhodymeniophycidae</taxon>
        <taxon>Gigartinales</taxon>
        <taxon>Gigartinaceae</taxon>
        <taxon>Chondrus</taxon>
    </lineage>
</organism>
<evidence type="ECO:0000313" key="2">
    <source>
        <dbReference type="EMBL" id="CDF36268.1"/>
    </source>
</evidence>
<dbReference type="Gramene" id="CDF36268">
    <property type="protein sequence ID" value="CDF36268"/>
    <property type="gene ID" value="CHC_T00004633001"/>
</dbReference>
<dbReference type="KEGG" id="ccp:CHC_T00004633001"/>
<sequence>MSAEKPVATSSGHETPSSAPSLRATIRSSREFLCRTLTTARAHSPLSDDKLEAADDAVSGVIHTGYQAVKRVIQNGHPAVILTAAGIAAAAPSFPFGPQAIVRNVGLTLTLTAVMIYPDHLKTKPAPSSSRSEMNR</sequence>
<dbReference type="RefSeq" id="XP_005716087.1">
    <property type="nucleotide sequence ID" value="XM_005716030.1"/>
</dbReference>
<feature type="region of interest" description="Disordered" evidence="1">
    <location>
        <begin position="1"/>
        <end position="23"/>
    </location>
</feature>